<keyword evidence="4" id="KW-1003">Cell membrane</keyword>
<feature type="domain" description="Major facilitator superfamily (MFS) profile" evidence="9">
    <location>
        <begin position="1"/>
        <end position="493"/>
    </location>
</feature>
<evidence type="ECO:0000313" key="11">
    <source>
        <dbReference type="Proteomes" id="UP000295023"/>
    </source>
</evidence>
<reference evidence="10 11" key="1">
    <citation type="submission" date="2019-03" db="EMBL/GenBank/DDBJ databases">
        <title>Paracraurococcus aquatilis NE82 genome sequence.</title>
        <authorList>
            <person name="Zhao Y."/>
            <person name="Du Z."/>
        </authorList>
    </citation>
    <scope>NUCLEOTIDE SEQUENCE [LARGE SCALE GENOMIC DNA]</scope>
    <source>
        <strain evidence="10 11">NE82</strain>
    </source>
</reference>
<name>A0A4R4DJN9_9PROT</name>
<gene>
    <name evidence="10" type="ORF">EXY23_14610</name>
</gene>
<feature type="transmembrane region" description="Helical" evidence="8">
    <location>
        <begin position="357"/>
        <end position="379"/>
    </location>
</feature>
<dbReference type="Gene3D" id="1.20.1720.10">
    <property type="entry name" value="Multidrug resistance protein D"/>
    <property type="match status" value="1"/>
</dbReference>
<evidence type="ECO:0000256" key="4">
    <source>
        <dbReference type="ARBA" id="ARBA00022475"/>
    </source>
</evidence>
<evidence type="ECO:0000256" key="3">
    <source>
        <dbReference type="ARBA" id="ARBA00022448"/>
    </source>
</evidence>
<comment type="subcellular location">
    <subcellularLocation>
        <location evidence="1">Cell membrane</location>
        <topology evidence="1">Multi-pass membrane protein</topology>
    </subcellularLocation>
</comment>
<feature type="transmembrane region" description="Helical" evidence="8">
    <location>
        <begin position="64"/>
        <end position="86"/>
    </location>
</feature>
<dbReference type="InterPro" id="IPR020846">
    <property type="entry name" value="MFS_dom"/>
</dbReference>
<dbReference type="EMBL" id="SKBM01000013">
    <property type="protein sequence ID" value="TCZ59940.1"/>
    <property type="molecule type" value="Genomic_DNA"/>
</dbReference>
<keyword evidence="7 8" id="KW-0472">Membrane</keyword>
<dbReference type="PANTHER" id="PTHR42718">
    <property type="entry name" value="MAJOR FACILITATOR SUPERFAMILY MULTIDRUG TRANSPORTER MFSC"/>
    <property type="match status" value="1"/>
</dbReference>
<feature type="transmembrane region" description="Helical" evidence="8">
    <location>
        <begin position="98"/>
        <end position="118"/>
    </location>
</feature>
<dbReference type="InterPro" id="IPR036259">
    <property type="entry name" value="MFS_trans_sf"/>
</dbReference>
<evidence type="ECO:0000256" key="7">
    <source>
        <dbReference type="ARBA" id="ARBA00023136"/>
    </source>
</evidence>
<sequence length="500" mass="53084">MAMVFGMFMAILDIQIVSASIAEVQAGLAAGADEASWVQTSYLIAEIVMIPLSGYLSRLLSTRVLFTVSAAGFTVFSLLCATASSLPAMVAFRAVQGFFGGAMIPTVFAASFLLFAGAQRIRMSVLIGLTATLAPTIGPTLGGWLTEALSWRWLFLINIPVGAAVAATVWTCLDIDRADRSLLRGIDWIALAALAGFLGGLEYVMEEGPRWEWLADPTVRNGAILSAACALVFFHRTLTRPNPLVELRAFGDRNFAIGCLSSFALGIGLYGSVYLIPLFLGRVRGYNSLQIGETMFITGLAMFAAAPVVGRLAQRLDLRVMMAAGFLLMALSVWLTASLTNQSSFWEMALPLGLRGAGTMCAMLPVNQVALGTLPPAMLKNASGLYNLMRNLGGAIGLAAINTMAQDRSYLHRAQLVEAVGWGRAGAVQAVDRIAAALDGRIPGDAELAALKRVYAMVQREALVLAYNDVLVAMALLFVLVAPLAFLVGRPRVAGGGEAH</sequence>
<dbReference type="PROSITE" id="PS50850">
    <property type="entry name" value="MFS"/>
    <property type="match status" value="1"/>
</dbReference>
<dbReference type="InterPro" id="IPR004638">
    <property type="entry name" value="EmrB-like"/>
</dbReference>
<keyword evidence="5 8" id="KW-0812">Transmembrane</keyword>
<feature type="transmembrane region" description="Helical" evidence="8">
    <location>
        <begin position="151"/>
        <end position="173"/>
    </location>
</feature>
<dbReference type="InterPro" id="IPR011701">
    <property type="entry name" value="MFS"/>
</dbReference>
<feature type="transmembrane region" description="Helical" evidence="8">
    <location>
        <begin position="185"/>
        <end position="205"/>
    </location>
</feature>
<proteinExistence type="inferred from homology"/>
<dbReference type="NCBIfam" id="TIGR00711">
    <property type="entry name" value="efflux_EmrB"/>
    <property type="match status" value="1"/>
</dbReference>
<evidence type="ECO:0000313" key="10">
    <source>
        <dbReference type="EMBL" id="TCZ59940.1"/>
    </source>
</evidence>
<dbReference type="OrthoDB" id="9771737at2"/>
<evidence type="ECO:0000256" key="6">
    <source>
        <dbReference type="ARBA" id="ARBA00022989"/>
    </source>
</evidence>
<evidence type="ECO:0000256" key="1">
    <source>
        <dbReference type="ARBA" id="ARBA00004651"/>
    </source>
</evidence>
<feature type="transmembrane region" description="Helical" evidence="8">
    <location>
        <begin position="462"/>
        <end position="486"/>
    </location>
</feature>
<feature type="transmembrane region" description="Helical" evidence="8">
    <location>
        <begin position="125"/>
        <end position="145"/>
    </location>
</feature>
<feature type="transmembrane region" description="Helical" evidence="8">
    <location>
        <begin position="296"/>
        <end position="313"/>
    </location>
</feature>
<feature type="transmembrane region" description="Helical" evidence="8">
    <location>
        <begin position="35"/>
        <end position="57"/>
    </location>
</feature>
<dbReference type="Proteomes" id="UP000295023">
    <property type="component" value="Unassembled WGS sequence"/>
</dbReference>
<dbReference type="GO" id="GO:0022857">
    <property type="term" value="F:transmembrane transporter activity"/>
    <property type="evidence" value="ECO:0007669"/>
    <property type="project" value="InterPro"/>
</dbReference>
<accession>A0A4R4DJN9</accession>
<dbReference type="SUPFAM" id="SSF103473">
    <property type="entry name" value="MFS general substrate transporter"/>
    <property type="match status" value="1"/>
</dbReference>
<dbReference type="Pfam" id="PF07690">
    <property type="entry name" value="MFS_1"/>
    <property type="match status" value="1"/>
</dbReference>
<evidence type="ECO:0000259" key="9">
    <source>
        <dbReference type="PROSITE" id="PS50850"/>
    </source>
</evidence>
<keyword evidence="11" id="KW-1185">Reference proteome</keyword>
<evidence type="ECO:0000256" key="5">
    <source>
        <dbReference type="ARBA" id="ARBA00022692"/>
    </source>
</evidence>
<feature type="transmembrane region" description="Helical" evidence="8">
    <location>
        <begin position="320"/>
        <end position="337"/>
    </location>
</feature>
<dbReference type="GO" id="GO:0005886">
    <property type="term" value="C:plasma membrane"/>
    <property type="evidence" value="ECO:0007669"/>
    <property type="project" value="UniProtKB-SubCell"/>
</dbReference>
<keyword evidence="6 8" id="KW-1133">Transmembrane helix</keyword>
<dbReference type="PANTHER" id="PTHR42718:SF9">
    <property type="entry name" value="MAJOR FACILITATOR SUPERFAMILY MULTIDRUG TRANSPORTER MFSC"/>
    <property type="match status" value="1"/>
</dbReference>
<comment type="caution">
    <text evidence="10">The sequence shown here is derived from an EMBL/GenBank/DDBJ whole genome shotgun (WGS) entry which is preliminary data.</text>
</comment>
<protein>
    <submittedName>
        <fullName evidence="10">DHA2 family efflux MFS transporter permease subunit</fullName>
    </submittedName>
</protein>
<dbReference type="AlphaFoldDB" id="A0A4R4DJN9"/>
<organism evidence="10 11">
    <name type="scientific">Roseicella aquatilis</name>
    <dbReference type="NCBI Taxonomy" id="2527868"/>
    <lineage>
        <taxon>Bacteria</taxon>
        <taxon>Pseudomonadati</taxon>
        <taxon>Pseudomonadota</taxon>
        <taxon>Alphaproteobacteria</taxon>
        <taxon>Acetobacterales</taxon>
        <taxon>Roseomonadaceae</taxon>
        <taxon>Roseicella</taxon>
    </lineage>
</organism>
<feature type="transmembrane region" description="Helical" evidence="8">
    <location>
        <begin position="217"/>
        <end position="234"/>
    </location>
</feature>
<dbReference type="Gene3D" id="1.20.1250.20">
    <property type="entry name" value="MFS general substrate transporter like domains"/>
    <property type="match status" value="1"/>
</dbReference>
<evidence type="ECO:0000256" key="2">
    <source>
        <dbReference type="ARBA" id="ARBA00008537"/>
    </source>
</evidence>
<dbReference type="CDD" id="cd17503">
    <property type="entry name" value="MFS_LmrB_MDR_like"/>
    <property type="match status" value="1"/>
</dbReference>
<feature type="transmembrane region" description="Helical" evidence="8">
    <location>
        <begin position="255"/>
        <end position="276"/>
    </location>
</feature>
<comment type="similarity">
    <text evidence="2">Belongs to the major facilitator superfamily. EmrB family.</text>
</comment>
<keyword evidence="3" id="KW-0813">Transport</keyword>
<evidence type="ECO:0000256" key="8">
    <source>
        <dbReference type="SAM" id="Phobius"/>
    </source>
</evidence>